<feature type="region of interest" description="Disordered" evidence="9">
    <location>
        <begin position="526"/>
        <end position="571"/>
    </location>
</feature>
<evidence type="ECO:0000256" key="7">
    <source>
        <dbReference type="ARBA" id="ARBA00023163"/>
    </source>
</evidence>
<dbReference type="Proteomes" id="UP000053201">
    <property type="component" value="Unassembled WGS sequence"/>
</dbReference>
<evidence type="ECO:0000256" key="9">
    <source>
        <dbReference type="SAM" id="MobiDB-lite"/>
    </source>
</evidence>
<gene>
    <name evidence="15" type="ORF">SPPG_09510</name>
</gene>
<evidence type="ECO:0000256" key="8">
    <source>
        <dbReference type="ARBA" id="ARBA00023242"/>
    </source>
</evidence>
<dbReference type="GO" id="GO:0042791">
    <property type="term" value="P:5S class rRNA transcription by RNA polymerase III"/>
    <property type="evidence" value="ECO:0007669"/>
    <property type="project" value="TreeGrafter"/>
</dbReference>
<dbReference type="GeneID" id="27692635"/>
<dbReference type="OrthoDB" id="68020at2759"/>
<keyword evidence="2" id="KW-0597">Phosphoprotein</keyword>
<dbReference type="CDD" id="cd16169">
    <property type="entry name" value="Tau138_eWH"/>
    <property type="match status" value="1"/>
</dbReference>
<feature type="domain" description="Transcription factor tau subunit sfc3/Tfc3 C-terminal" evidence="12">
    <location>
        <begin position="1416"/>
        <end position="1751"/>
    </location>
</feature>
<organism evidence="15 16">
    <name type="scientific">Spizellomyces punctatus (strain DAOM BR117)</name>
    <dbReference type="NCBI Taxonomy" id="645134"/>
    <lineage>
        <taxon>Eukaryota</taxon>
        <taxon>Fungi</taxon>
        <taxon>Fungi incertae sedis</taxon>
        <taxon>Chytridiomycota</taxon>
        <taxon>Chytridiomycota incertae sedis</taxon>
        <taxon>Chytridiomycetes</taxon>
        <taxon>Spizellomycetales</taxon>
        <taxon>Spizellomycetaceae</taxon>
        <taxon>Spizellomyces</taxon>
    </lineage>
</organism>
<keyword evidence="5" id="KW-0862">Zinc</keyword>
<evidence type="ECO:0000256" key="2">
    <source>
        <dbReference type="ARBA" id="ARBA00022553"/>
    </source>
</evidence>
<feature type="compositionally biased region" description="Low complexity" evidence="9">
    <location>
        <begin position="677"/>
        <end position="695"/>
    </location>
</feature>
<dbReference type="Gene3D" id="3.30.40.10">
    <property type="entry name" value="Zinc/RING finger domain, C3HC4 (zinc finger)"/>
    <property type="match status" value="1"/>
</dbReference>
<dbReference type="GO" id="GO:0003677">
    <property type="term" value="F:DNA binding"/>
    <property type="evidence" value="ECO:0007669"/>
    <property type="project" value="UniProtKB-KW"/>
</dbReference>
<dbReference type="EMBL" id="KQ257467">
    <property type="protein sequence ID" value="KNC96634.1"/>
    <property type="molecule type" value="Genomic_DNA"/>
</dbReference>
<evidence type="ECO:0000256" key="4">
    <source>
        <dbReference type="ARBA" id="ARBA00022771"/>
    </source>
</evidence>
<name>A0A0L0H6P7_SPIPD</name>
<dbReference type="GO" id="GO:0006384">
    <property type="term" value="P:transcription initiation at RNA polymerase III promoter"/>
    <property type="evidence" value="ECO:0007669"/>
    <property type="project" value="InterPro"/>
</dbReference>
<evidence type="ECO:0000259" key="11">
    <source>
        <dbReference type="Pfam" id="PF04182"/>
    </source>
</evidence>
<dbReference type="InterPro" id="IPR011011">
    <property type="entry name" value="Znf_FYVE_PHD"/>
</dbReference>
<feature type="domain" description="DUF7599" evidence="14">
    <location>
        <begin position="304"/>
        <end position="387"/>
    </location>
</feature>
<comment type="subcellular location">
    <subcellularLocation>
        <location evidence="1">Nucleus</location>
    </subcellularLocation>
</comment>
<accession>A0A0L0H6P7</accession>
<feature type="domain" description="B-block binding subunit of TFIIIC" evidence="11">
    <location>
        <begin position="182"/>
        <end position="247"/>
    </location>
</feature>
<dbReference type="eggNOG" id="KOG1245">
    <property type="taxonomic scope" value="Eukaryota"/>
</dbReference>
<dbReference type="InterPro" id="IPR044210">
    <property type="entry name" value="Tfc3-like"/>
</dbReference>
<feature type="compositionally biased region" description="Basic and acidic residues" evidence="9">
    <location>
        <begin position="1791"/>
        <end position="1822"/>
    </location>
</feature>
<dbReference type="Pfam" id="PF04182">
    <property type="entry name" value="B-block_TFIIIC"/>
    <property type="match status" value="1"/>
</dbReference>
<dbReference type="Pfam" id="PF20222">
    <property type="entry name" value="DUF6581"/>
    <property type="match status" value="1"/>
</dbReference>
<dbReference type="RefSeq" id="XP_016604674.1">
    <property type="nucleotide sequence ID" value="XM_016757680.1"/>
</dbReference>
<evidence type="ECO:0000256" key="6">
    <source>
        <dbReference type="ARBA" id="ARBA00023125"/>
    </source>
</evidence>
<keyword evidence="8" id="KW-0539">Nucleus</keyword>
<evidence type="ECO:0000313" key="16">
    <source>
        <dbReference type="Proteomes" id="UP000053201"/>
    </source>
</evidence>
<feature type="domain" description="GTF3C1 extended winged-helix" evidence="13">
    <location>
        <begin position="704"/>
        <end position="811"/>
    </location>
</feature>
<evidence type="ECO:0008006" key="17">
    <source>
        <dbReference type="Google" id="ProtNLM"/>
    </source>
</evidence>
<dbReference type="VEuPathDB" id="FungiDB:SPPG_09510"/>
<dbReference type="GO" id="GO:0005634">
    <property type="term" value="C:nucleus"/>
    <property type="evidence" value="ECO:0007669"/>
    <property type="project" value="UniProtKB-SubCell"/>
</dbReference>
<feature type="domain" description="PHD-type" evidence="10">
    <location>
        <begin position="585"/>
        <end position="627"/>
    </location>
</feature>
<evidence type="ECO:0000256" key="1">
    <source>
        <dbReference type="ARBA" id="ARBA00004123"/>
    </source>
</evidence>
<keyword evidence="16" id="KW-1185">Reference proteome</keyword>
<keyword evidence="4" id="KW-0863">Zinc-finger</keyword>
<feature type="compositionally biased region" description="Basic and acidic residues" evidence="9">
    <location>
        <begin position="1330"/>
        <end position="1361"/>
    </location>
</feature>
<dbReference type="Pfam" id="PF00628">
    <property type="entry name" value="PHD"/>
    <property type="match status" value="1"/>
</dbReference>
<reference evidence="15 16" key="1">
    <citation type="submission" date="2009-08" db="EMBL/GenBank/DDBJ databases">
        <title>The Genome Sequence of Spizellomyces punctatus strain DAOM BR117.</title>
        <authorList>
            <consortium name="The Broad Institute Genome Sequencing Platform"/>
            <person name="Russ C."/>
            <person name="Cuomo C."/>
            <person name="Shea T."/>
            <person name="Young S.K."/>
            <person name="Zeng Q."/>
            <person name="Koehrsen M."/>
            <person name="Haas B."/>
            <person name="Borodovsky M."/>
            <person name="Guigo R."/>
            <person name="Alvarado L."/>
            <person name="Berlin A."/>
            <person name="Bochicchio J."/>
            <person name="Borenstein D."/>
            <person name="Chapman S."/>
            <person name="Chen Z."/>
            <person name="Engels R."/>
            <person name="Freedman E."/>
            <person name="Gellesch M."/>
            <person name="Goldberg J."/>
            <person name="Griggs A."/>
            <person name="Gujja S."/>
            <person name="Heiman D."/>
            <person name="Hepburn T."/>
            <person name="Howarth C."/>
            <person name="Jen D."/>
            <person name="Larson L."/>
            <person name="Lewis B."/>
            <person name="Mehta T."/>
            <person name="Park D."/>
            <person name="Pearson M."/>
            <person name="Roberts A."/>
            <person name="Saif S."/>
            <person name="Shenoy N."/>
            <person name="Sisk P."/>
            <person name="Stolte C."/>
            <person name="Sykes S."/>
            <person name="Thomson T."/>
            <person name="Walk T."/>
            <person name="White J."/>
            <person name="Yandava C."/>
            <person name="Burger G."/>
            <person name="Gray M.W."/>
            <person name="Holland P.W.H."/>
            <person name="King N."/>
            <person name="Lang F.B.F."/>
            <person name="Roger A.J."/>
            <person name="Ruiz-Trillo I."/>
            <person name="Lander E."/>
            <person name="Nusbaum C."/>
        </authorList>
    </citation>
    <scope>NUCLEOTIDE SEQUENCE [LARGE SCALE GENOMIC DNA]</scope>
    <source>
        <strain evidence="15 16">DAOM BR117</strain>
    </source>
</reference>
<dbReference type="InterPro" id="IPR013083">
    <property type="entry name" value="Znf_RING/FYVE/PHD"/>
</dbReference>
<evidence type="ECO:0000259" key="12">
    <source>
        <dbReference type="Pfam" id="PF20222"/>
    </source>
</evidence>
<keyword evidence="3" id="KW-0479">Metal-binding</keyword>
<feature type="region of interest" description="Disordered" evidence="9">
    <location>
        <begin position="636"/>
        <end position="699"/>
    </location>
</feature>
<evidence type="ECO:0000259" key="13">
    <source>
        <dbReference type="Pfam" id="PF24101"/>
    </source>
</evidence>
<evidence type="ECO:0000313" key="15">
    <source>
        <dbReference type="EMBL" id="KNC96634.1"/>
    </source>
</evidence>
<dbReference type="InParanoid" id="A0A0L0H6P7"/>
<sequence>MPPGMDDLLKIVLEEVALEESQGCTPERLWSLLEERRSKDQNAEDDTDDDALELRRMAGNADSIRRYVQLDSHMKEYLWSFIISVDDIRCVNRQVGNVHSVATPKSAKKGKGKRKSEQEPAESTLDVDNTTPIPTNELTSMSLRQALEKYGDGLHIVASEEVRRIAILGHYDPTVKLSAALFATLSLIAKCRSAGITQMELSKVLHYDPRSLFHYIKVLGEMKFIVKFPLVTKGTYTNLCIHKRFADQNNTYQEYKKRTEQMVGPAKIEGLDSAVANSTICKYNPQTAVSHSAGHNAVSYHSELVKEQITTLLRAAKNHVMVVQDLMQALKLDTSKSRFERKWFNRLIETLVKGGFLERVNVPRRRDGWECKGHDRCVRLLKMYLPSGGVNIGLDLPSRTSLQYQSKQQTADPERDIIMGEGGVLADLPFEWQVYRLIALSGKKGVTAGVVQRSLNNVGSRLLNKILTKLLKPPDAPVTSIGANRVAEFVGRERRYRYYSSEAYNHMMGHTEQAAELGLLEKMVASGGQGETRSTPNSKGPPEKKRRLVNASTANTVESAPEQLADGSRNSNTADCLSSLGDVICTLCYKSDNEDQILLCHHCKSGIHTYCHNPPLTAIPQGDFFCSSTCRKSVKPTGEQGSATQSSQFDPMDVDSSTEQQSVTQPLPVSPIARSKTAISTPTTTAIPSGATTPGSGLYNRTSITAVRRRNHLLQLVEDKKILEVGHLLVKAYQDLVSSQQDGSTPVHTVDKKTLVRTAKAMEADGLLKIHTITLPQMNGGYSSKMLFLHRSLEPTDNRVQEYIAMMHDRHVLLGGKYKPAKVEIEDLEVERLEDLHKRAMIEKEYSRSATPTMWGQVGVFRGVNGDELAHMANTLGSGGSHIMEGIQNSQTRVSSPAVGAGTHVSPNNEIDVKTPTGQSLDLQRQTESKKKLPGSQDPDSDQFWLNVAQHYGYINAKMLRARYLHEWLWNRVLDRKDQSERTPASISGGPYKNGGIFQAAMLFRELSFDMFLKIVGQTVASPVVDEFMRRPDYADVKIGDLPPALRTVVFGGKTRYRRSLKQILDILEALHIVMPMPRLDENGKYVHAGLGDERASIAAMAADYLHPVYRLEWRVPLYDWGADDQRLLRHYTIESLEDLKQYWFQLEFTCSRKDTQRIQRWRAYEEGQTEESLEQHDNGPIDLTTEENYSLKVRSERPGYLMKDSHPLAHLNNVRNWHTTFPYSAHQRNILESHVDRRTGETPLDNDLLCRQLAEDTGLGIARVKYYFKRAEDMYQAKVALQQQAREKRKLTLEKRRQELGVGRYAVGIRPRSLKTGRITRAARATFDHEGQEEAGGKEQVQRAGRKVREVLQRQRESRVPGRRSFRAGAGNGPAAGRGPVVAVASGLEELNEENIPVIADEDRFQTQYQQVAKRVRPNWTAQDDETLLHAYAIMHNRSGPRFQWIPLAALFEGSDLSARKGSRMTELCRRRMNVLLKSPVTQDRLNNLTSQWPAILAKGVAENKLEAQENVDIQNLNLAPMIEYFITTNAALAKSKTDSAPLIPLPSTSQELERFFVVKNKLSRSIQALTDLEDELDERYSSRSKMSVLYARSLTGLLTNEDQVDFAVSSDPTCEQVEENVVKAVIKMILMTPESAYDPTHAFWILHAFPHHVIANALRKMNEDQSIVKIKGSTDRRVPGRGFVLSDKFLSTIAGPLPDRLLPQAVAYHRELFGELKNGQSMFSPFANSGAMAALLEAVAARLIRLQPKFNIRLETHGVFELYDNPSMGNADVCILPPATELLVSRTTTTDKGKRKADDIEVPSDAKRTKDGHTEPPRPEVDEEVGTISTTACYGETAEEVLNNAPIAKESDRIWMRKIYEVVKEAGICGVSALNLQSTFRGFGIDGNQLDKYLRMFSTTFRLAKPPVPLVSQVGFSDIRYVSDDNLSRWTVATTRQAYEQSGDIVVESMQLDAPRAPKMGSDDFTAARMWYDINGKQVDSVKRACMEAVLGTIVQKPGIYEAKLYRRLGSVMTRVELAEILQILVDRGACRRKCLLKPRPITSLFGGLFGPNGHVEEYTECAETYLDDHRISCYWPQEEWYLKTLM</sequence>
<protein>
    <recommendedName>
        <fullName evidence="17">B-block binding subunit of TFIIIC domain-containing protein</fullName>
    </recommendedName>
</protein>
<dbReference type="Pfam" id="PF24538">
    <property type="entry name" value="DUF7599"/>
    <property type="match status" value="1"/>
</dbReference>
<dbReference type="PANTHER" id="PTHR15180:SF1">
    <property type="entry name" value="GENERAL TRANSCRIPTION FACTOR 3C POLYPEPTIDE 1"/>
    <property type="match status" value="1"/>
</dbReference>
<dbReference type="InterPro" id="IPR019787">
    <property type="entry name" value="Znf_PHD-finger"/>
</dbReference>
<dbReference type="GO" id="GO:0008270">
    <property type="term" value="F:zinc ion binding"/>
    <property type="evidence" value="ECO:0007669"/>
    <property type="project" value="UniProtKB-KW"/>
</dbReference>
<dbReference type="PANTHER" id="PTHR15180">
    <property type="entry name" value="GENERAL TRANSCRIPTION FACTOR 3C POLYPEPTIDE 1"/>
    <property type="match status" value="1"/>
</dbReference>
<proteinExistence type="predicted"/>
<dbReference type="InterPro" id="IPR035625">
    <property type="entry name" value="Tfc3-like_eWH"/>
</dbReference>
<dbReference type="FunCoup" id="A0A0L0H6P7">
    <property type="interactions" value="4"/>
</dbReference>
<feature type="region of interest" description="Disordered" evidence="9">
    <location>
        <begin position="893"/>
        <end position="940"/>
    </location>
</feature>
<evidence type="ECO:0000259" key="14">
    <source>
        <dbReference type="Pfam" id="PF24538"/>
    </source>
</evidence>
<feature type="region of interest" description="Disordered" evidence="9">
    <location>
        <begin position="102"/>
        <end position="134"/>
    </location>
</feature>
<dbReference type="GO" id="GO:0000127">
    <property type="term" value="C:transcription factor TFIIIC complex"/>
    <property type="evidence" value="ECO:0007669"/>
    <property type="project" value="InterPro"/>
</dbReference>
<dbReference type="InterPro" id="IPR056020">
    <property type="entry name" value="DUF7599"/>
</dbReference>
<dbReference type="Pfam" id="PF24101">
    <property type="entry name" value="WHD_GTF3C1"/>
    <property type="match status" value="1"/>
</dbReference>
<keyword evidence="7" id="KW-0804">Transcription</keyword>
<dbReference type="InterPro" id="IPR046488">
    <property type="entry name" value="Sfc3/Tfc3_C"/>
</dbReference>
<feature type="region of interest" description="Disordered" evidence="9">
    <location>
        <begin position="1330"/>
        <end position="1380"/>
    </location>
</feature>
<evidence type="ECO:0000256" key="3">
    <source>
        <dbReference type="ARBA" id="ARBA00022723"/>
    </source>
</evidence>
<evidence type="ECO:0000256" key="5">
    <source>
        <dbReference type="ARBA" id="ARBA00022833"/>
    </source>
</evidence>
<keyword evidence="6" id="KW-0238">DNA-binding</keyword>
<dbReference type="InterPro" id="IPR056467">
    <property type="entry name" value="eWH_GTF3C1"/>
</dbReference>
<dbReference type="CDD" id="cd15545">
    <property type="entry name" value="PHD_BAZ2A_like"/>
    <property type="match status" value="1"/>
</dbReference>
<evidence type="ECO:0000259" key="10">
    <source>
        <dbReference type="Pfam" id="PF00628"/>
    </source>
</evidence>
<dbReference type="SUPFAM" id="SSF57903">
    <property type="entry name" value="FYVE/PHD zinc finger"/>
    <property type="match status" value="1"/>
</dbReference>
<feature type="compositionally biased region" description="Polar residues" evidence="9">
    <location>
        <begin position="639"/>
        <end position="667"/>
    </location>
</feature>
<dbReference type="OMA" id="CAFVWSL"/>
<dbReference type="STRING" id="645134.A0A0L0H6P7"/>
<feature type="region of interest" description="Disordered" evidence="9">
    <location>
        <begin position="1788"/>
        <end position="1826"/>
    </location>
</feature>
<dbReference type="InterPro" id="IPR007309">
    <property type="entry name" value="TFIIIC_Bblock-bd"/>
</dbReference>